<evidence type="ECO:0000259" key="2">
    <source>
        <dbReference type="Pfam" id="PF01408"/>
    </source>
</evidence>
<dbReference type="GO" id="GO:0000166">
    <property type="term" value="F:nucleotide binding"/>
    <property type="evidence" value="ECO:0007669"/>
    <property type="project" value="InterPro"/>
</dbReference>
<sequence>MDPIRFAAIGLNHNHIYGQTQLLLNAGAELVAFFAEEDDLAAAYAKQFPQAKRVADVRAILDDARIALVTGAGIPDRRADDAIAAMRAGKDVLFDKPGMVSLEQLEAVKQVQADTKRIYAVYYSEHIQTRCTVKAGELVAAGAIGRVVHTAGFGPHRLGNNNRPAWFFDRPRYGGILADIASHQVEQFLFFTGAEDAEVVGATVANFHHPKTPGLQDFGEVMLKAPGCTGYIRADWFTPDGLPTWGDGRLTILGTEGYIELRKYVDIGGQPGTDHLVLVDQKGVQRIDCTHQRLPFGAQLLDDIRHRSETAMPQARTFKAMELALRAQAAAERTAA</sequence>
<dbReference type="Pfam" id="PF22725">
    <property type="entry name" value="GFO_IDH_MocA_C3"/>
    <property type="match status" value="1"/>
</dbReference>
<accession>A0A0F3IVP4</accession>
<evidence type="ECO:0000313" key="4">
    <source>
        <dbReference type="EMBL" id="KJV10608.1"/>
    </source>
</evidence>
<keyword evidence="1" id="KW-0560">Oxidoreductase</keyword>
<dbReference type="Pfam" id="PF01408">
    <property type="entry name" value="GFO_IDH_MocA"/>
    <property type="match status" value="1"/>
</dbReference>
<keyword evidence="5" id="KW-1185">Reference proteome</keyword>
<dbReference type="InterPro" id="IPR055170">
    <property type="entry name" value="GFO_IDH_MocA-like_dom"/>
</dbReference>
<proteinExistence type="predicted"/>
<dbReference type="InterPro" id="IPR050463">
    <property type="entry name" value="Gfo/Idh/MocA_oxidrdct_glycsds"/>
</dbReference>
<dbReference type="Gene3D" id="3.30.360.10">
    <property type="entry name" value="Dihydrodipicolinate Reductase, domain 2"/>
    <property type="match status" value="1"/>
</dbReference>
<dbReference type="SUPFAM" id="SSF51735">
    <property type="entry name" value="NAD(P)-binding Rossmann-fold domains"/>
    <property type="match status" value="1"/>
</dbReference>
<evidence type="ECO:0000313" key="5">
    <source>
        <dbReference type="Proteomes" id="UP000033774"/>
    </source>
</evidence>
<organism evidence="4 5">
    <name type="scientific">Elstera litoralis</name>
    <dbReference type="NCBI Taxonomy" id="552518"/>
    <lineage>
        <taxon>Bacteria</taxon>
        <taxon>Pseudomonadati</taxon>
        <taxon>Pseudomonadota</taxon>
        <taxon>Alphaproteobacteria</taxon>
        <taxon>Rhodospirillales</taxon>
        <taxon>Rhodospirillaceae</taxon>
        <taxon>Elstera</taxon>
    </lineage>
</organism>
<dbReference type="PANTHER" id="PTHR43818:SF11">
    <property type="entry name" value="BCDNA.GH03377"/>
    <property type="match status" value="1"/>
</dbReference>
<feature type="domain" description="Gfo/Idh/MocA-like oxidoreductase N-terminal" evidence="2">
    <location>
        <begin position="23"/>
        <end position="123"/>
    </location>
</feature>
<evidence type="ECO:0000256" key="1">
    <source>
        <dbReference type="ARBA" id="ARBA00023002"/>
    </source>
</evidence>
<dbReference type="AlphaFoldDB" id="A0A0F3IVP4"/>
<dbReference type="InterPro" id="IPR000683">
    <property type="entry name" value="Gfo/Idh/MocA-like_OxRdtase_N"/>
</dbReference>
<protein>
    <submittedName>
        <fullName evidence="4">Oxidoreductase</fullName>
    </submittedName>
</protein>
<name>A0A0F3IVP4_9PROT</name>
<dbReference type="EMBL" id="LAJY01000071">
    <property type="protein sequence ID" value="KJV10608.1"/>
    <property type="molecule type" value="Genomic_DNA"/>
</dbReference>
<evidence type="ECO:0000259" key="3">
    <source>
        <dbReference type="Pfam" id="PF22725"/>
    </source>
</evidence>
<dbReference type="Proteomes" id="UP000033774">
    <property type="component" value="Unassembled WGS sequence"/>
</dbReference>
<gene>
    <name evidence="4" type="ORF">VZ95_03775</name>
</gene>
<dbReference type="OrthoDB" id="9768836at2"/>
<dbReference type="GO" id="GO:0016491">
    <property type="term" value="F:oxidoreductase activity"/>
    <property type="evidence" value="ECO:0007669"/>
    <property type="project" value="UniProtKB-KW"/>
</dbReference>
<dbReference type="InterPro" id="IPR036291">
    <property type="entry name" value="NAD(P)-bd_dom_sf"/>
</dbReference>
<dbReference type="Gene3D" id="3.40.50.720">
    <property type="entry name" value="NAD(P)-binding Rossmann-like Domain"/>
    <property type="match status" value="1"/>
</dbReference>
<dbReference type="SUPFAM" id="SSF55347">
    <property type="entry name" value="Glyceraldehyde-3-phosphate dehydrogenase-like, C-terminal domain"/>
    <property type="match status" value="1"/>
</dbReference>
<dbReference type="PANTHER" id="PTHR43818">
    <property type="entry name" value="BCDNA.GH03377"/>
    <property type="match status" value="1"/>
</dbReference>
<dbReference type="RefSeq" id="WP_045774689.1">
    <property type="nucleotide sequence ID" value="NZ_LAJY01000071.1"/>
</dbReference>
<reference evidence="4 5" key="1">
    <citation type="submission" date="2015-03" db="EMBL/GenBank/DDBJ databases">
        <title>Draft genome sequence of Elstera litoralis.</title>
        <authorList>
            <person name="Rahalkar M.C."/>
            <person name="Dhakephalkar P.K."/>
            <person name="Pore S.D."/>
            <person name="Arora P."/>
            <person name="Kapse N.G."/>
            <person name="Pandit P.S."/>
        </authorList>
    </citation>
    <scope>NUCLEOTIDE SEQUENCE [LARGE SCALE GENOMIC DNA]</scope>
    <source>
        <strain evidence="4 5">Dia-1</strain>
    </source>
</reference>
<comment type="caution">
    <text evidence="4">The sequence shown here is derived from an EMBL/GenBank/DDBJ whole genome shotgun (WGS) entry which is preliminary data.</text>
</comment>
<feature type="domain" description="GFO/IDH/MocA-like oxidoreductase" evidence="3">
    <location>
        <begin position="134"/>
        <end position="260"/>
    </location>
</feature>